<evidence type="ECO:0000259" key="5">
    <source>
        <dbReference type="Pfam" id="PF01210"/>
    </source>
</evidence>
<dbReference type="InterPro" id="IPR008927">
    <property type="entry name" value="6-PGluconate_DH-like_C_sf"/>
</dbReference>
<dbReference type="SUPFAM" id="SSF48179">
    <property type="entry name" value="6-phosphogluconate dehydrogenase C-terminal domain-like"/>
    <property type="match status" value="1"/>
</dbReference>
<dbReference type="Gene3D" id="1.10.1040.10">
    <property type="entry name" value="N-(1-d-carboxylethyl)-l-norvaline Dehydrogenase, domain 2"/>
    <property type="match status" value="1"/>
</dbReference>
<dbReference type="AlphaFoldDB" id="A0A285UKH8"/>
<dbReference type="Pfam" id="PF02317">
    <property type="entry name" value="Octopine_DH"/>
    <property type="match status" value="1"/>
</dbReference>
<dbReference type="Pfam" id="PF01210">
    <property type="entry name" value="NAD_Gly3P_dh_N"/>
    <property type="match status" value="1"/>
</dbReference>
<name>A0A285UKH8_9STAP</name>
<dbReference type="PANTHER" id="PTHR38015:SF1">
    <property type="entry name" value="OPINE DEHYDROGENASE DOMAIN-CONTAINING PROTEIN"/>
    <property type="match status" value="1"/>
</dbReference>
<sequence length="359" mass="39421">MTLKVGIFGAGHGGVTAAADLTKKGYTVTLYQSPDSKSDLSKLSENNEIILNGEPVKIHAFTRDVKEAVSGQDVLMLAIPAPAVEKVAENIGPHIEDGQHIYINSASAMCSIRFRNVMDKLGVDKDIKVGESMSLTYASRYNAETNEANLIGYNEYNLFAAYPAKDTDEMLEVLGGMYDFVKADTIIEVTLNNGNPESHPGPSILNAGRIDYAGDSFYLYKEGITEHTVNVVHKIDEERQEICRKLGYDAVDKSARSVRSGYFEEGKPLLKQFNESPMLREILGPTHLENRYITEDVESGLVLWASIGDAVGVDTPVMDAVITLTGVLLERDYFEIGLTLDKLGIEIKDAEELNQIMTG</sequence>
<keyword evidence="3" id="KW-0560">Oxidoreductase</keyword>
<dbReference type="InterPro" id="IPR013328">
    <property type="entry name" value="6PGD_dom2"/>
</dbReference>
<dbReference type="InterPro" id="IPR051729">
    <property type="entry name" value="Opine/Lysopine_DH"/>
</dbReference>
<dbReference type="GO" id="GO:0004616">
    <property type="term" value="F:phosphogluconate dehydrogenase (decarboxylating) activity"/>
    <property type="evidence" value="ECO:0007669"/>
    <property type="project" value="UniProtKB-EC"/>
</dbReference>
<dbReference type="SUPFAM" id="SSF51735">
    <property type="entry name" value="NAD(P)-binding Rossmann-fold domains"/>
    <property type="match status" value="1"/>
</dbReference>
<evidence type="ECO:0000256" key="3">
    <source>
        <dbReference type="ARBA" id="ARBA00023002"/>
    </source>
</evidence>
<feature type="domain" description="Glycerol-3-phosphate dehydrogenase NAD-dependent N-terminal" evidence="5">
    <location>
        <begin position="4"/>
        <end position="101"/>
    </location>
</feature>
<dbReference type="EMBL" id="OBQF01000003">
    <property type="protein sequence ID" value="SOC42405.1"/>
    <property type="molecule type" value="Genomic_DNA"/>
</dbReference>
<dbReference type="OrthoDB" id="1073746at2"/>
<comment type="catalytic activity">
    <reaction evidence="4">
        <text>6-phospho-D-gluconate + NADP(+) = D-ribulose 5-phosphate + CO2 + NADPH</text>
        <dbReference type="Rhea" id="RHEA:10116"/>
        <dbReference type="ChEBI" id="CHEBI:16526"/>
        <dbReference type="ChEBI" id="CHEBI:57783"/>
        <dbReference type="ChEBI" id="CHEBI:58121"/>
        <dbReference type="ChEBI" id="CHEBI:58349"/>
        <dbReference type="ChEBI" id="CHEBI:58759"/>
        <dbReference type="EC" id="1.1.1.44"/>
    </reaction>
</comment>
<accession>A0A285UKH8</accession>
<evidence type="ECO:0000313" key="8">
    <source>
        <dbReference type="Proteomes" id="UP000219412"/>
    </source>
</evidence>
<dbReference type="Gene3D" id="3.40.50.720">
    <property type="entry name" value="NAD(P)-binding Rossmann-like Domain"/>
    <property type="match status" value="1"/>
</dbReference>
<evidence type="ECO:0000313" key="7">
    <source>
        <dbReference type="EMBL" id="SOC42405.1"/>
    </source>
</evidence>
<evidence type="ECO:0000256" key="4">
    <source>
        <dbReference type="ARBA" id="ARBA00048640"/>
    </source>
</evidence>
<dbReference type="EC" id="1.1.1.44" evidence="1"/>
<dbReference type="InterPro" id="IPR036291">
    <property type="entry name" value="NAD(P)-bd_dom_sf"/>
</dbReference>
<gene>
    <name evidence="7" type="ORF">SAMN05878391_1667</name>
</gene>
<dbReference type="InterPro" id="IPR011128">
    <property type="entry name" value="G3P_DH_NAD-dep_N"/>
</dbReference>
<dbReference type="PANTHER" id="PTHR38015">
    <property type="entry name" value="BLR6086 PROTEIN"/>
    <property type="match status" value="1"/>
</dbReference>
<dbReference type="GO" id="GO:0051287">
    <property type="term" value="F:NAD binding"/>
    <property type="evidence" value="ECO:0007669"/>
    <property type="project" value="InterPro"/>
</dbReference>
<protein>
    <recommendedName>
        <fullName evidence="2">6-phosphogluconate dehydrogenase, decarboxylating</fullName>
        <ecNumber evidence="1">1.1.1.44</ecNumber>
    </recommendedName>
</protein>
<proteinExistence type="predicted"/>
<dbReference type="RefSeq" id="WP_097041005.1">
    <property type="nucleotide sequence ID" value="NZ_OBQF01000003.1"/>
</dbReference>
<evidence type="ECO:0000256" key="1">
    <source>
        <dbReference type="ARBA" id="ARBA00013011"/>
    </source>
</evidence>
<evidence type="ECO:0000259" key="6">
    <source>
        <dbReference type="Pfam" id="PF02317"/>
    </source>
</evidence>
<reference evidence="8" key="1">
    <citation type="submission" date="2017-08" db="EMBL/GenBank/DDBJ databases">
        <authorList>
            <person name="Varghese N."/>
            <person name="Submissions S."/>
        </authorList>
    </citation>
    <scope>NUCLEOTIDE SEQUENCE [LARGE SCALE GENOMIC DNA]</scope>
    <source>
        <strain evidence="8">DSM 23173</strain>
    </source>
</reference>
<dbReference type="InterPro" id="IPR003421">
    <property type="entry name" value="Opine_DH"/>
</dbReference>
<evidence type="ECO:0000256" key="2">
    <source>
        <dbReference type="ARBA" id="ARBA00018193"/>
    </source>
</evidence>
<dbReference type="GO" id="GO:0046168">
    <property type="term" value="P:glycerol-3-phosphate catabolic process"/>
    <property type="evidence" value="ECO:0007669"/>
    <property type="project" value="InterPro"/>
</dbReference>
<keyword evidence="8" id="KW-1185">Reference proteome</keyword>
<organism evidence="7 8">
    <name type="scientific">Salinicoccus kekensis</name>
    <dbReference type="NCBI Taxonomy" id="714307"/>
    <lineage>
        <taxon>Bacteria</taxon>
        <taxon>Bacillati</taxon>
        <taxon>Bacillota</taxon>
        <taxon>Bacilli</taxon>
        <taxon>Bacillales</taxon>
        <taxon>Staphylococcaceae</taxon>
        <taxon>Salinicoccus</taxon>
    </lineage>
</organism>
<feature type="domain" description="Opine dehydrogenase" evidence="6">
    <location>
        <begin position="183"/>
        <end position="326"/>
    </location>
</feature>
<dbReference type="Proteomes" id="UP000219412">
    <property type="component" value="Unassembled WGS sequence"/>
</dbReference>